<keyword evidence="4" id="KW-1134">Transmembrane beta strand</keyword>
<dbReference type="InterPro" id="IPR050298">
    <property type="entry name" value="Gram-neg_bact_OMP"/>
</dbReference>
<evidence type="ECO:0000256" key="2">
    <source>
        <dbReference type="ARBA" id="ARBA00011233"/>
    </source>
</evidence>
<evidence type="ECO:0000259" key="13">
    <source>
        <dbReference type="Pfam" id="PF13609"/>
    </source>
</evidence>
<evidence type="ECO:0000256" key="12">
    <source>
        <dbReference type="SAM" id="SignalP"/>
    </source>
</evidence>
<evidence type="ECO:0000256" key="1">
    <source>
        <dbReference type="ARBA" id="ARBA00004571"/>
    </source>
</evidence>
<evidence type="ECO:0000256" key="5">
    <source>
        <dbReference type="ARBA" id="ARBA00022692"/>
    </source>
</evidence>
<keyword evidence="5" id="KW-0812">Transmembrane</keyword>
<gene>
    <name evidence="14" type="ORF">SAMN05444170_0786</name>
</gene>
<evidence type="ECO:0000256" key="8">
    <source>
        <dbReference type="ARBA" id="ARBA00023114"/>
    </source>
</evidence>
<keyword evidence="3" id="KW-0813">Transport</keyword>
<evidence type="ECO:0000256" key="6">
    <source>
        <dbReference type="ARBA" id="ARBA00022729"/>
    </source>
</evidence>
<evidence type="ECO:0000313" key="14">
    <source>
        <dbReference type="EMBL" id="SHN65779.1"/>
    </source>
</evidence>
<accession>A0A1M7T4W3</accession>
<dbReference type="InterPro" id="IPR023614">
    <property type="entry name" value="Porin_dom_sf"/>
</dbReference>
<dbReference type="GO" id="GO:0009279">
    <property type="term" value="C:cell outer membrane"/>
    <property type="evidence" value="ECO:0007669"/>
    <property type="project" value="UniProtKB-SubCell"/>
</dbReference>
<keyword evidence="8" id="KW-0626">Porin</keyword>
<feature type="chain" id="PRO_5012478206" evidence="12">
    <location>
        <begin position="21"/>
        <end position="522"/>
    </location>
</feature>
<dbReference type="CDD" id="cd00342">
    <property type="entry name" value="gram_neg_porins"/>
    <property type="match status" value="1"/>
</dbReference>
<evidence type="ECO:0000256" key="10">
    <source>
        <dbReference type="ARBA" id="ARBA00023237"/>
    </source>
</evidence>
<evidence type="ECO:0000256" key="7">
    <source>
        <dbReference type="ARBA" id="ARBA00023065"/>
    </source>
</evidence>
<dbReference type="InterPro" id="IPR033900">
    <property type="entry name" value="Gram_neg_porin_domain"/>
</dbReference>
<evidence type="ECO:0000313" key="15">
    <source>
        <dbReference type="Proteomes" id="UP000184096"/>
    </source>
</evidence>
<keyword evidence="6 12" id="KW-0732">Signal</keyword>
<sequence>MKKTFISAAAILAFTAAGHADELSDIQAQAKQLREQMTKRLSDLEKRQKALESQKPVAINPVDAMAADLPYKAAVKAKPVENDDICVKGICVYGNFDMGLLYATKGAPYSATASSPSDTLISKNAGGSYFGVGGNQMSSSFIGLRGKQEIADNLYAVFNLQTLFNPASGMNNNGPGSVAMNNGLTSNLTAQNSFGDSSKGGQMFNNAAYFGISSPTYGTVTMGRQSSLTGDLIVNYDPLSGSNSWSVITYQGANAGGGDTENRILDNSYEYRVNIGPVRLAAQAQLSNGGNTGTNNAFHGNIGFDYMGLSMDFVGGHISDAVSAAPLSVGSIPSVAMGYGQVATTVSDNTVFSVGARYTIGPWKFFGGYEHVDYANPNNPLVPGAFLQGGFIAGTVNNTAFTNDKILQTAWFGVRYSITPALDVTGAYYHEWQNSYATGANAGCTTAIASNCSGTLDAVSLVLDWRFARHMDMYAGVMWSQVQNGLAAGFLAANGLPNGTINPLGSNKASSVDPGVGLRYQF</sequence>
<dbReference type="EMBL" id="LT670849">
    <property type="protein sequence ID" value="SHN65779.1"/>
    <property type="molecule type" value="Genomic_DNA"/>
</dbReference>
<dbReference type="Gene3D" id="2.40.160.10">
    <property type="entry name" value="Porin"/>
    <property type="match status" value="1"/>
</dbReference>
<feature type="signal peptide" evidence="12">
    <location>
        <begin position="1"/>
        <end position="20"/>
    </location>
</feature>
<dbReference type="Proteomes" id="UP000184096">
    <property type="component" value="Chromosome I"/>
</dbReference>
<dbReference type="PANTHER" id="PTHR34501">
    <property type="entry name" value="PROTEIN YDDL-RELATED"/>
    <property type="match status" value="1"/>
</dbReference>
<keyword evidence="10" id="KW-0998">Cell outer membrane</keyword>
<organism evidence="14 15">
    <name type="scientific">Bradyrhizobium erythrophlei</name>
    <dbReference type="NCBI Taxonomy" id="1437360"/>
    <lineage>
        <taxon>Bacteria</taxon>
        <taxon>Pseudomonadati</taxon>
        <taxon>Pseudomonadota</taxon>
        <taxon>Alphaproteobacteria</taxon>
        <taxon>Hyphomicrobiales</taxon>
        <taxon>Nitrobacteraceae</taxon>
        <taxon>Bradyrhizobium</taxon>
    </lineage>
</organism>
<dbReference type="RefSeq" id="WP_072816778.1">
    <property type="nucleotide sequence ID" value="NZ_LT670849.1"/>
</dbReference>
<keyword evidence="11" id="KW-0175">Coiled coil</keyword>
<proteinExistence type="predicted"/>
<evidence type="ECO:0000256" key="11">
    <source>
        <dbReference type="SAM" id="Coils"/>
    </source>
</evidence>
<feature type="coiled-coil region" evidence="11">
    <location>
        <begin position="16"/>
        <end position="54"/>
    </location>
</feature>
<dbReference type="GO" id="GO:0006811">
    <property type="term" value="P:monoatomic ion transport"/>
    <property type="evidence" value="ECO:0007669"/>
    <property type="project" value="UniProtKB-KW"/>
</dbReference>
<dbReference type="SUPFAM" id="SSF56935">
    <property type="entry name" value="Porins"/>
    <property type="match status" value="1"/>
</dbReference>
<evidence type="ECO:0000256" key="9">
    <source>
        <dbReference type="ARBA" id="ARBA00023136"/>
    </source>
</evidence>
<keyword evidence="9" id="KW-0472">Membrane</keyword>
<dbReference type="OrthoDB" id="5932506at2"/>
<dbReference type="PANTHER" id="PTHR34501:SF9">
    <property type="entry name" value="MAJOR OUTER MEMBRANE PROTEIN P.IA"/>
    <property type="match status" value="1"/>
</dbReference>
<dbReference type="Pfam" id="PF13609">
    <property type="entry name" value="Porin_4"/>
    <property type="match status" value="1"/>
</dbReference>
<keyword evidence="15" id="KW-1185">Reference proteome</keyword>
<name>A0A1M7T4W3_9BRAD</name>
<dbReference type="AlphaFoldDB" id="A0A1M7T4W3"/>
<dbReference type="GO" id="GO:0046930">
    <property type="term" value="C:pore complex"/>
    <property type="evidence" value="ECO:0007669"/>
    <property type="project" value="UniProtKB-KW"/>
</dbReference>
<evidence type="ECO:0000256" key="4">
    <source>
        <dbReference type="ARBA" id="ARBA00022452"/>
    </source>
</evidence>
<reference evidence="15" key="1">
    <citation type="submission" date="2016-11" db="EMBL/GenBank/DDBJ databases">
        <authorList>
            <person name="Varghese N."/>
            <person name="Submissions S."/>
        </authorList>
    </citation>
    <scope>NUCLEOTIDE SEQUENCE [LARGE SCALE GENOMIC DNA]</scope>
    <source>
        <strain evidence="15">GAS401</strain>
    </source>
</reference>
<evidence type="ECO:0000256" key="3">
    <source>
        <dbReference type="ARBA" id="ARBA00022448"/>
    </source>
</evidence>
<keyword evidence="7" id="KW-0406">Ion transport</keyword>
<feature type="domain" description="Porin" evidence="13">
    <location>
        <begin position="92"/>
        <end position="438"/>
    </location>
</feature>
<comment type="subunit">
    <text evidence="2">Homotrimer.</text>
</comment>
<protein>
    <submittedName>
        <fullName evidence="14">Outer membrane protein (Porin)</fullName>
    </submittedName>
</protein>
<comment type="subcellular location">
    <subcellularLocation>
        <location evidence="1">Cell outer membrane</location>
        <topology evidence="1">Multi-pass membrane protein</topology>
    </subcellularLocation>
</comment>
<dbReference type="GO" id="GO:0015288">
    <property type="term" value="F:porin activity"/>
    <property type="evidence" value="ECO:0007669"/>
    <property type="project" value="UniProtKB-KW"/>
</dbReference>